<reference evidence="1 2" key="1">
    <citation type="journal article" date="2021" name="Commun. Biol.">
        <title>The genome of Shorea leprosula (Dipterocarpaceae) highlights the ecological relevance of drought in aseasonal tropical rainforests.</title>
        <authorList>
            <person name="Ng K.K.S."/>
            <person name="Kobayashi M.J."/>
            <person name="Fawcett J.A."/>
            <person name="Hatakeyama M."/>
            <person name="Paape T."/>
            <person name="Ng C.H."/>
            <person name="Ang C.C."/>
            <person name="Tnah L.H."/>
            <person name="Lee C.T."/>
            <person name="Nishiyama T."/>
            <person name="Sese J."/>
            <person name="O'Brien M.J."/>
            <person name="Copetti D."/>
            <person name="Mohd Noor M.I."/>
            <person name="Ong R.C."/>
            <person name="Putra M."/>
            <person name="Sireger I.Z."/>
            <person name="Indrioko S."/>
            <person name="Kosugi Y."/>
            <person name="Izuno A."/>
            <person name="Isagi Y."/>
            <person name="Lee S.L."/>
            <person name="Shimizu K.K."/>
        </authorList>
    </citation>
    <scope>NUCLEOTIDE SEQUENCE [LARGE SCALE GENOMIC DNA]</scope>
    <source>
        <strain evidence="1">214</strain>
    </source>
</reference>
<comment type="caution">
    <text evidence="1">The sequence shown here is derived from an EMBL/GenBank/DDBJ whole genome shotgun (WGS) entry which is preliminary data.</text>
</comment>
<organism evidence="1 2">
    <name type="scientific">Rubroshorea leprosula</name>
    <dbReference type="NCBI Taxonomy" id="152421"/>
    <lineage>
        <taxon>Eukaryota</taxon>
        <taxon>Viridiplantae</taxon>
        <taxon>Streptophyta</taxon>
        <taxon>Embryophyta</taxon>
        <taxon>Tracheophyta</taxon>
        <taxon>Spermatophyta</taxon>
        <taxon>Magnoliopsida</taxon>
        <taxon>eudicotyledons</taxon>
        <taxon>Gunneridae</taxon>
        <taxon>Pentapetalae</taxon>
        <taxon>rosids</taxon>
        <taxon>malvids</taxon>
        <taxon>Malvales</taxon>
        <taxon>Dipterocarpaceae</taxon>
        <taxon>Rubroshorea</taxon>
    </lineage>
</organism>
<gene>
    <name evidence="1" type="ORF">SLEP1_g51082</name>
</gene>
<protein>
    <submittedName>
        <fullName evidence="1">Uncharacterized protein</fullName>
    </submittedName>
</protein>
<evidence type="ECO:0000313" key="1">
    <source>
        <dbReference type="EMBL" id="GKV43830.1"/>
    </source>
</evidence>
<proteinExistence type="predicted"/>
<keyword evidence="2" id="KW-1185">Reference proteome</keyword>
<dbReference type="AlphaFoldDB" id="A0AAV5M2U6"/>
<evidence type="ECO:0000313" key="2">
    <source>
        <dbReference type="Proteomes" id="UP001054252"/>
    </source>
</evidence>
<name>A0AAV5M2U6_9ROSI</name>
<sequence>MVHIFDVLDVVGFFHGNHGKDSSLVKTIAMGYQV</sequence>
<dbReference type="EMBL" id="BPVZ01000173">
    <property type="protein sequence ID" value="GKV43830.1"/>
    <property type="molecule type" value="Genomic_DNA"/>
</dbReference>
<dbReference type="Proteomes" id="UP001054252">
    <property type="component" value="Unassembled WGS sequence"/>
</dbReference>
<accession>A0AAV5M2U6</accession>